<dbReference type="InParanoid" id="A0A6I8VW57"/>
<dbReference type="RefSeq" id="XP_033235188.1">
    <property type="nucleotide sequence ID" value="XM_033379297.1"/>
</dbReference>
<gene>
    <name evidence="3" type="primary">LOC6903171</name>
</gene>
<name>A0A6I8VW57_DROPS</name>
<keyword evidence="1" id="KW-0812">Transmembrane</keyword>
<dbReference type="ExpressionAtlas" id="A0A6I8VW57">
    <property type="expression patterns" value="baseline"/>
</dbReference>
<keyword evidence="1" id="KW-1133">Transmembrane helix</keyword>
<evidence type="ECO:0000313" key="2">
    <source>
        <dbReference type="Proteomes" id="UP000001819"/>
    </source>
</evidence>
<dbReference type="KEGG" id="dpo:6903171"/>
<organism evidence="2 3">
    <name type="scientific">Drosophila pseudoobscura pseudoobscura</name>
    <name type="common">Fruit fly</name>
    <dbReference type="NCBI Taxonomy" id="46245"/>
    <lineage>
        <taxon>Eukaryota</taxon>
        <taxon>Metazoa</taxon>
        <taxon>Ecdysozoa</taxon>
        <taxon>Arthropoda</taxon>
        <taxon>Hexapoda</taxon>
        <taxon>Insecta</taxon>
        <taxon>Pterygota</taxon>
        <taxon>Neoptera</taxon>
        <taxon>Endopterygota</taxon>
        <taxon>Diptera</taxon>
        <taxon>Brachycera</taxon>
        <taxon>Muscomorpha</taxon>
        <taxon>Ephydroidea</taxon>
        <taxon>Drosophilidae</taxon>
        <taxon>Drosophila</taxon>
        <taxon>Sophophora</taxon>
    </lineage>
</organism>
<protein>
    <submittedName>
        <fullName evidence="3">Uncharacterized protein</fullName>
    </submittedName>
</protein>
<keyword evidence="1" id="KW-0472">Membrane</keyword>
<dbReference type="AlphaFoldDB" id="A0A6I8VW57"/>
<proteinExistence type="predicted"/>
<feature type="transmembrane region" description="Helical" evidence="1">
    <location>
        <begin position="43"/>
        <end position="65"/>
    </location>
</feature>
<reference evidence="3" key="1">
    <citation type="submission" date="2025-08" db="UniProtKB">
        <authorList>
            <consortium name="RefSeq"/>
        </authorList>
    </citation>
    <scope>IDENTIFICATION</scope>
    <source>
        <strain evidence="3">MV-25-SWS-2005</strain>
        <tissue evidence="3">Whole body</tissue>
    </source>
</reference>
<keyword evidence="2" id="KW-1185">Reference proteome</keyword>
<evidence type="ECO:0000256" key="1">
    <source>
        <dbReference type="SAM" id="Phobius"/>
    </source>
</evidence>
<sequence>MPLKCIVQCVHKIAHNLIAARPAVTITSGGCQVPAKNGPIANMIFFAAIAWPLYVCLMQDVIIMLKEMTKKMTRK</sequence>
<dbReference type="Proteomes" id="UP000001819">
    <property type="component" value="Chromosome 4"/>
</dbReference>
<accession>A0A6I8VW57</accession>
<evidence type="ECO:0000313" key="3">
    <source>
        <dbReference type="RefSeq" id="XP_033235188.1"/>
    </source>
</evidence>